<dbReference type="PROSITE" id="PS00887">
    <property type="entry name" value="ILVD_EDD_2"/>
    <property type="match status" value="1"/>
</dbReference>
<protein>
    <submittedName>
        <fullName evidence="5">Dihydroxy-acid dehydratase</fullName>
    </submittedName>
</protein>
<gene>
    <name evidence="5" type="ORF">HNV10_14290</name>
</gene>
<feature type="domain" description="Dihydroxy-acid/6-phosphogluconate dehydratase C-terminal" evidence="4">
    <location>
        <begin position="368"/>
        <end position="569"/>
    </location>
</feature>
<dbReference type="EMBL" id="JABRWQ010000006">
    <property type="protein sequence ID" value="NRD24425.1"/>
    <property type="molecule type" value="Genomic_DNA"/>
</dbReference>
<comment type="similarity">
    <text evidence="1">Belongs to the IlvD/Edd family.</text>
</comment>
<evidence type="ECO:0000256" key="1">
    <source>
        <dbReference type="ARBA" id="ARBA00006486"/>
    </source>
</evidence>
<dbReference type="RefSeq" id="WP_173302077.1">
    <property type="nucleotide sequence ID" value="NZ_JABRWQ010000006.1"/>
</dbReference>
<evidence type="ECO:0000313" key="6">
    <source>
        <dbReference type="Proteomes" id="UP000805085"/>
    </source>
</evidence>
<dbReference type="SUPFAM" id="SSF143975">
    <property type="entry name" value="IlvD/EDD N-terminal domain-like"/>
    <property type="match status" value="1"/>
</dbReference>
<name>A0ABX2E7N3_9FLAO</name>
<evidence type="ECO:0000259" key="3">
    <source>
        <dbReference type="Pfam" id="PF00920"/>
    </source>
</evidence>
<dbReference type="Pfam" id="PF00920">
    <property type="entry name" value="ILVD_EDD_N"/>
    <property type="match status" value="1"/>
</dbReference>
<dbReference type="Gene3D" id="3.50.30.80">
    <property type="entry name" value="IlvD/EDD C-terminal domain-like"/>
    <property type="match status" value="1"/>
</dbReference>
<comment type="caution">
    <text evidence="5">The sequence shown here is derived from an EMBL/GenBank/DDBJ whole genome shotgun (WGS) entry which is preliminary data.</text>
</comment>
<reference evidence="5 6" key="1">
    <citation type="journal article" date="2015" name="Int. J. Syst. Evol. Microbiol.">
        <title>Winogradskyella litoriviva sp. nov., isolated from coastal seawater.</title>
        <authorList>
            <person name="Nedashkovskaya O.I."/>
            <person name="Kukhlevskiy A.D."/>
            <person name="Zhukova N.V."/>
            <person name="Kim S.J."/>
            <person name="Rhee S.K."/>
            <person name="Mikhailov V.V."/>
        </authorList>
    </citation>
    <scope>NUCLEOTIDE SEQUENCE [LARGE SCALE GENOMIC DNA]</scope>
    <source>
        <strain evidence="5 6">KMM6491</strain>
    </source>
</reference>
<accession>A0ABX2E7N3</accession>
<dbReference type="Pfam" id="PF24877">
    <property type="entry name" value="ILV_EDD_C"/>
    <property type="match status" value="1"/>
</dbReference>
<dbReference type="SUPFAM" id="SSF52016">
    <property type="entry name" value="LeuD/IlvD-like"/>
    <property type="match status" value="1"/>
</dbReference>
<keyword evidence="6" id="KW-1185">Reference proteome</keyword>
<proteinExistence type="inferred from homology"/>
<dbReference type="InterPro" id="IPR056740">
    <property type="entry name" value="ILV_EDD_C"/>
</dbReference>
<dbReference type="PANTHER" id="PTHR43661">
    <property type="entry name" value="D-XYLONATE DEHYDRATASE"/>
    <property type="match status" value="1"/>
</dbReference>
<dbReference type="Proteomes" id="UP000805085">
    <property type="component" value="Unassembled WGS sequence"/>
</dbReference>
<evidence type="ECO:0000259" key="4">
    <source>
        <dbReference type="Pfam" id="PF24877"/>
    </source>
</evidence>
<organism evidence="5 6">
    <name type="scientific">Winogradskyella litoriviva</name>
    <dbReference type="NCBI Taxonomy" id="1220182"/>
    <lineage>
        <taxon>Bacteria</taxon>
        <taxon>Pseudomonadati</taxon>
        <taxon>Bacteroidota</taxon>
        <taxon>Flavobacteriia</taxon>
        <taxon>Flavobacteriales</taxon>
        <taxon>Flavobacteriaceae</taxon>
        <taxon>Winogradskyella</taxon>
    </lineage>
</organism>
<dbReference type="PROSITE" id="PS00886">
    <property type="entry name" value="ILVD_EDD_1"/>
    <property type="match status" value="1"/>
</dbReference>
<keyword evidence="2" id="KW-0456">Lyase</keyword>
<dbReference type="InterPro" id="IPR020558">
    <property type="entry name" value="DiOHA_6PGluconate_deHydtase_CS"/>
</dbReference>
<dbReference type="PANTHER" id="PTHR43661:SF3">
    <property type="entry name" value="D-XYLONATE DEHYDRATASE YAGF-RELATED"/>
    <property type="match status" value="1"/>
</dbReference>
<sequence>MLKSQKIRELAPEMDSLRIGAGWTKKELSMVQVAIESSFGDSHPGSAHLNKFVEVARETLKENKVKGARFYCTDMCDGQAQGHDGMNYSLGSRNVMCDMIEIQLGATPFDGAMFITSCDKSMPARLMAACRLDIPSIILPGGVMKSGPGMLTLEQIGMYNAHYEQGKITKEKFDALRESACPTCGSCSFIGTAATMQIMAEALGLTLPGASIRIAVSDELVQVTKDSAVMLMSLIEKGLTPSKIVTQKSFENAIMVHAAIAGSSNTLIHMPAIAHELGFKLSADLFDQIHRKVPWLLNCRPSGKYPAELFVYAGGVPGIMKEIKEHLHLDEMTVTGKTVGENLDDLENIGFFKDGYKGLKHYNVKPEDIIRPASNPLNKEGAIAILNGNIAPEGSVTKHSAIAKEMQQVTLRARVFECEEDALKAVLNKKIKPGDAVIIRYEGPKGSGMPEMFYTTEAIASDSELIATTALITDGRFSGATRGPAIGHISPEAVDGGPIALIEENDIIKIDIPARKIDLVGVKGEPKEPSEMDAILSDRKSKWIAPKNKFDKGILSRYTKSVSSAMNGAIQ</sequence>
<evidence type="ECO:0000313" key="5">
    <source>
        <dbReference type="EMBL" id="NRD24425.1"/>
    </source>
</evidence>
<dbReference type="InterPro" id="IPR000581">
    <property type="entry name" value="ILV_EDD_N"/>
</dbReference>
<evidence type="ECO:0000256" key="2">
    <source>
        <dbReference type="ARBA" id="ARBA00023239"/>
    </source>
</evidence>
<dbReference type="InterPro" id="IPR042096">
    <property type="entry name" value="Dihydro-acid_dehy_C"/>
</dbReference>
<dbReference type="InterPro" id="IPR037237">
    <property type="entry name" value="IlvD/EDD_N"/>
</dbReference>
<feature type="domain" description="Dihydroxy-acid/6-phosphogluconate dehydratase N-terminal" evidence="3">
    <location>
        <begin position="32"/>
        <end position="342"/>
    </location>
</feature>